<organism evidence="3 4">
    <name type="scientific">Diatraea saccharalis</name>
    <name type="common">sugarcane borer</name>
    <dbReference type="NCBI Taxonomy" id="40085"/>
    <lineage>
        <taxon>Eukaryota</taxon>
        <taxon>Metazoa</taxon>
        <taxon>Ecdysozoa</taxon>
        <taxon>Arthropoda</taxon>
        <taxon>Hexapoda</taxon>
        <taxon>Insecta</taxon>
        <taxon>Pterygota</taxon>
        <taxon>Neoptera</taxon>
        <taxon>Endopterygota</taxon>
        <taxon>Lepidoptera</taxon>
        <taxon>Glossata</taxon>
        <taxon>Ditrysia</taxon>
        <taxon>Pyraloidea</taxon>
        <taxon>Crambidae</taxon>
        <taxon>Crambinae</taxon>
        <taxon>Diatraea</taxon>
    </lineage>
</organism>
<dbReference type="OrthoDB" id="420169at2759"/>
<keyword evidence="1" id="KW-0479">Metal-binding</keyword>
<feature type="domain" description="CCHC-type" evidence="2">
    <location>
        <begin position="90"/>
        <end position="104"/>
    </location>
</feature>
<keyword evidence="4" id="KW-1185">Reference proteome</keyword>
<gene>
    <name evidence="3" type="ORF">DIATSA_LOCUS9591</name>
</gene>
<dbReference type="Proteomes" id="UP001153714">
    <property type="component" value="Chromosome 4"/>
</dbReference>
<reference evidence="3" key="1">
    <citation type="submission" date="2021-12" db="EMBL/GenBank/DDBJ databases">
        <authorList>
            <person name="King R."/>
        </authorList>
    </citation>
    <scope>NUCLEOTIDE SEQUENCE</scope>
</reference>
<keyword evidence="1" id="KW-0863">Zinc-finger</keyword>
<dbReference type="SUPFAM" id="SSF57756">
    <property type="entry name" value="Retrovirus zinc finger-like domains"/>
    <property type="match status" value="1"/>
</dbReference>
<keyword evidence="1" id="KW-0862">Zinc</keyword>
<reference evidence="3" key="2">
    <citation type="submission" date="2022-10" db="EMBL/GenBank/DDBJ databases">
        <authorList>
            <consortium name="ENA_rothamsted_submissions"/>
            <consortium name="culmorum"/>
            <person name="King R."/>
        </authorList>
    </citation>
    <scope>NUCLEOTIDE SEQUENCE</scope>
</reference>
<dbReference type="Gene3D" id="4.10.60.10">
    <property type="entry name" value="Zinc finger, CCHC-type"/>
    <property type="match status" value="1"/>
</dbReference>
<dbReference type="GO" id="GO:0003676">
    <property type="term" value="F:nucleic acid binding"/>
    <property type="evidence" value="ECO:0007669"/>
    <property type="project" value="InterPro"/>
</dbReference>
<evidence type="ECO:0000256" key="1">
    <source>
        <dbReference type="PROSITE-ProRule" id="PRU00047"/>
    </source>
</evidence>
<evidence type="ECO:0000313" key="4">
    <source>
        <dbReference type="Proteomes" id="UP001153714"/>
    </source>
</evidence>
<sequence>MNLLEMHSYPVSHRTQSARLLENSTLSLDDAFKHTRALEMARIHNNGYQQHSTSFSVNATSNFNQEQELCNFCGNKRHARRNCPASGSTCLECGKRGHLAKVCKGGALFHQKAFAAQNDTHEAKKTGCPQSLS</sequence>
<protein>
    <recommendedName>
        <fullName evidence="2">CCHC-type domain-containing protein</fullName>
    </recommendedName>
</protein>
<name>A0A9N9WGL4_9NEOP</name>
<dbReference type="AlphaFoldDB" id="A0A9N9WGL4"/>
<dbReference type="InterPro" id="IPR036875">
    <property type="entry name" value="Znf_CCHC_sf"/>
</dbReference>
<dbReference type="PROSITE" id="PS50158">
    <property type="entry name" value="ZF_CCHC"/>
    <property type="match status" value="1"/>
</dbReference>
<evidence type="ECO:0000313" key="3">
    <source>
        <dbReference type="EMBL" id="CAG9792017.1"/>
    </source>
</evidence>
<dbReference type="GO" id="GO:0008270">
    <property type="term" value="F:zinc ion binding"/>
    <property type="evidence" value="ECO:0007669"/>
    <property type="project" value="UniProtKB-KW"/>
</dbReference>
<accession>A0A9N9WGL4</accession>
<proteinExistence type="predicted"/>
<evidence type="ECO:0000259" key="2">
    <source>
        <dbReference type="PROSITE" id="PS50158"/>
    </source>
</evidence>
<dbReference type="EMBL" id="OU893335">
    <property type="protein sequence ID" value="CAG9792017.1"/>
    <property type="molecule type" value="Genomic_DNA"/>
</dbReference>
<dbReference type="InterPro" id="IPR001878">
    <property type="entry name" value="Znf_CCHC"/>
</dbReference>
<dbReference type="SMART" id="SM00343">
    <property type="entry name" value="ZnF_C2HC"/>
    <property type="match status" value="2"/>
</dbReference>